<dbReference type="InParanoid" id="A0A2H3EIA2"/>
<keyword evidence="1" id="KW-0285">Flavoprotein</keyword>
<dbReference type="GO" id="GO:0016709">
    <property type="term" value="F:oxidoreductase activity, acting on paired donors, with incorporation or reduction of molecular oxygen, NAD(P)H as one donor, and incorporation of one atom of oxygen"/>
    <property type="evidence" value="ECO:0007669"/>
    <property type="project" value="UniProtKB-ARBA"/>
</dbReference>
<dbReference type="STRING" id="47427.A0A2H3EIA2"/>
<name>A0A2H3EIA2_ARMGA</name>
<dbReference type="InterPro" id="IPR036188">
    <property type="entry name" value="FAD/NAD-bd_sf"/>
</dbReference>
<accession>A0A2H3EIA2</accession>
<dbReference type="OrthoDB" id="1716816at2759"/>
<dbReference type="Proteomes" id="UP000217790">
    <property type="component" value="Unassembled WGS sequence"/>
</dbReference>
<evidence type="ECO:0000256" key="2">
    <source>
        <dbReference type="ARBA" id="ARBA00022827"/>
    </source>
</evidence>
<dbReference type="AlphaFoldDB" id="A0A2H3EIA2"/>
<sequence length="312" mass="33849">MATMPASPVAMTTPADRGHRATVTNMAPSILTARIPPTLTLVPIAPAQELPFVVSPTVIFAHVYGRAAFFCHFADIGLPTLQQILDCSDAIFYGLEVLHFPRTIPSSSTSTVPNITVPSRYNGSFTVAKGAFRLNTGVVDAQNLAWRLGALCKGIAKPALLNSYDVERREDALRAPRRLTIVVPSPGEDEHVAFFRQFTVENTGFLIGFDLCYGTNALNKSSITGIPVAGTVTLPKLIVFTNLVSKIKARLQMLDSYLASSRSFYQRYTNVDLVKASLASKNEDTPSLGADYYTPSSSLCTVYLLEGYVVFA</sequence>
<protein>
    <recommendedName>
        <fullName evidence="4">FAD-binding domain-containing protein</fullName>
    </recommendedName>
</protein>
<dbReference type="Pfam" id="PF01494">
    <property type="entry name" value="FAD_binding_3"/>
    <property type="match status" value="1"/>
</dbReference>
<keyword evidence="3" id="KW-0560">Oxidoreductase</keyword>
<dbReference type="InterPro" id="IPR050641">
    <property type="entry name" value="RIFMO-like"/>
</dbReference>
<dbReference type="GO" id="GO:0005739">
    <property type="term" value="C:mitochondrion"/>
    <property type="evidence" value="ECO:0007669"/>
    <property type="project" value="TreeGrafter"/>
</dbReference>
<dbReference type="EMBL" id="KZ293647">
    <property type="protein sequence ID" value="PBK99913.1"/>
    <property type="molecule type" value="Genomic_DNA"/>
</dbReference>
<organism evidence="5 6">
    <name type="scientific">Armillaria gallica</name>
    <name type="common">Bulbous honey fungus</name>
    <name type="synonym">Armillaria bulbosa</name>
    <dbReference type="NCBI Taxonomy" id="47427"/>
    <lineage>
        <taxon>Eukaryota</taxon>
        <taxon>Fungi</taxon>
        <taxon>Dikarya</taxon>
        <taxon>Basidiomycota</taxon>
        <taxon>Agaricomycotina</taxon>
        <taxon>Agaricomycetes</taxon>
        <taxon>Agaricomycetidae</taxon>
        <taxon>Agaricales</taxon>
        <taxon>Marasmiineae</taxon>
        <taxon>Physalacriaceae</taxon>
        <taxon>Armillaria</taxon>
    </lineage>
</organism>
<feature type="domain" description="FAD-binding" evidence="4">
    <location>
        <begin position="129"/>
        <end position="172"/>
    </location>
</feature>
<dbReference type="GO" id="GO:0071949">
    <property type="term" value="F:FAD binding"/>
    <property type="evidence" value="ECO:0007669"/>
    <property type="project" value="InterPro"/>
</dbReference>
<dbReference type="PANTHER" id="PTHR43004:SF6">
    <property type="entry name" value="FAD_NAD(P)-BINDING OXIDOREDUCTASE FAMILY PROTEIN"/>
    <property type="match status" value="1"/>
</dbReference>
<evidence type="ECO:0000256" key="3">
    <source>
        <dbReference type="ARBA" id="ARBA00023002"/>
    </source>
</evidence>
<reference evidence="6" key="1">
    <citation type="journal article" date="2017" name="Nat. Ecol. Evol.">
        <title>Genome expansion and lineage-specific genetic innovations in the forest pathogenic fungi Armillaria.</title>
        <authorList>
            <person name="Sipos G."/>
            <person name="Prasanna A.N."/>
            <person name="Walter M.C."/>
            <person name="O'Connor E."/>
            <person name="Balint B."/>
            <person name="Krizsan K."/>
            <person name="Kiss B."/>
            <person name="Hess J."/>
            <person name="Varga T."/>
            <person name="Slot J."/>
            <person name="Riley R."/>
            <person name="Boka B."/>
            <person name="Rigling D."/>
            <person name="Barry K."/>
            <person name="Lee J."/>
            <person name="Mihaltcheva S."/>
            <person name="LaButti K."/>
            <person name="Lipzen A."/>
            <person name="Waldron R."/>
            <person name="Moloney N.M."/>
            <person name="Sperisen C."/>
            <person name="Kredics L."/>
            <person name="Vagvoelgyi C."/>
            <person name="Patrignani A."/>
            <person name="Fitzpatrick D."/>
            <person name="Nagy I."/>
            <person name="Doyle S."/>
            <person name="Anderson J.B."/>
            <person name="Grigoriev I.V."/>
            <person name="Gueldener U."/>
            <person name="Muensterkoetter M."/>
            <person name="Nagy L.G."/>
        </authorList>
    </citation>
    <scope>NUCLEOTIDE SEQUENCE [LARGE SCALE GENOMIC DNA]</scope>
    <source>
        <strain evidence="6">Ar21-2</strain>
    </source>
</reference>
<dbReference type="GO" id="GO:0006744">
    <property type="term" value="P:ubiquinone biosynthetic process"/>
    <property type="evidence" value="ECO:0007669"/>
    <property type="project" value="TreeGrafter"/>
</dbReference>
<keyword evidence="6" id="KW-1185">Reference proteome</keyword>
<evidence type="ECO:0000313" key="6">
    <source>
        <dbReference type="Proteomes" id="UP000217790"/>
    </source>
</evidence>
<keyword evidence="2" id="KW-0274">FAD</keyword>
<gene>
    <name evidence="5" type="ORF">ARMGADRAFT_1161489</name>
</gene>
<evidence type="ECO:0000256" key="1">
    <source>
        <dbReference type="ARBA" id="ARBA00022630"/>
    </source>
</evidence>
<proteinExistence type="predicted"/>
<dbReference type="InterPro" id="IPR002938">
    <property type="entry name" value="FAD-bd"/>
</dbReference>
<dbReference type="Gene3D" id="3.50.50.60">
    <property type="entry name" value="FAD/NAD(P)-binding domain"/>
    <property type="match status" value="1"/>
</dbReference>
<dbReference type="PANTHER" id="PTHR43004">
    <property type="entry name" value="TRK SYSTEM POTASSIUM UPTAKE PROTEIN"/>
    <property type="match status" value="1"/>
</dbReference>
<evidence type="ECO:0000259" key="4">
    <source>
        <dbReference type="Pfam" id="PF01494"/>
    </source>
</evidence>
<evidence type="ECO:0000313" key="5">
    <source>
        <dbReference type="EMBL" id="PBK99913.1"/>
    </source>
</evidence>